<feature type="domain" description="HNH nuclease" evidence="2">
    <location>
        <begin position="67"/>
        <end position="131"/>
    </location>
</feature>
<gene>
    <name evidence="3" type="ORF">RDB_LOCUS51309</name>
</gene>
<feature type="compositionally biased region" description="Basic and acidic residues" evidence="1">
    <location>
        <begin position="11"/>
        <end position="23"/>
    </location>
</feature>
<dbReference type="Proteomes" id="UP000663850">
    <property type="component" value="Unassembled WGS sequence"/>
</dbReference>
<sequence length="265" mass="29861">MGEPGALVERIAGDEHTTTDDSEREGLYVSGAPASTSGYSRPSSITRVPSHCDWENVTKMAPVGCRCVITNRQSNLECAHILSRATKLDDRKTLAFCWGIKLTDLNLDATNNMMWLTPDMHTSFDESQWALVPPLEVLSDVLINLVRHERKAFTKLYPPKRDWEYTFAQLVPCPDTIVREDHHPPTIHYSPYTTLPTVTPHIHPYYDICNVAKKDAKYNEIPHEATSRCYETLSNQENLAPWHLTSTVPTCLPAVNDCACTYGND</sequence>
<protein>
    <recommendedName>
        <fullName evidence="2">HNH nuclease domain-containing protein</fullName>
    </recommendedName>
</protein>
<name>A0A8H3BLI8_9AGAM</name>
<evidence type="ECO:0000313" key="4">
    <source>
        <dbReference type="Proteomes" id="UP000663850"/>
    </source>
</evidence>
<evidence type="ECO:0000259" key="2">
    <source>
        <dbReference type="Pfam" id="PF13391"/>
    </source>
</evidence>
<proteinExistence type="predicted"/>
<dbReference type="InterPro" id="IPR003615">
    <property type="entry name" value="HNH_nuc"/>
</dbReference>
<reference evidence="3" key="1">
    <citation type="submission" date="2021-01" db="EMBL/GenBank/DDBJ databases">
        <authorList>
            <person name="Kaushik A."/>
        </authorList>
    </citation>
    <scope>NUCLEOTIDE SEQUENCE</scope>
    <source>
        <strain evidence="3">Type strain: AG8-Rh-89/</strain>
    </source>
</reference>
<dbReference type="AlphaFoldDB" id="A0A8H3BLI8"/>
<evidence type="ECO:0000313" key="3">
    <source>
        <dbReference type="EMBL" id="CAE6460759.1"/>
    </source>
</evidence>
<dbReference type="EMBL" id="CAJMWZ010002712">
    <property type="protein sequence ID" value="CAE6460759.1"/>
    <property type="molecule type" value="Genomic_DNA"/>
</dbReference>
<feature type="region of interest" description="Disordered" evidence="1">
    <location>
        <begin position="1"/>
        <end position="23"/>
    </location>
</feature>
<accession>A0A8H3BLI8</accession>
<comment type="caution">
    <text evidence="3">The sequence shown here is derived from an EMBL/GenBank/DDBJ whole genome shotgun (WGS) entry which is preliminary data.</text>
</comment>
<evidence type="ECO:0000256" key="1">
    <source>
        <dbReference type="SAM" id="MobiDB-lite"/>
    </source>
</evidence>
<dbReference type="Pfam" id="PF13391">
    <property type="entry name" value="HNH_2"/>
    <property type="match status" value="1"/>
</dbReference>
<organism evidence="3 4">
    <name type="scientific">Rhizoctonia solani</name>
    <dbReference type="NCBI Taxonomy" id="456999"/>
    <lineage>
        <taxon>Eukaryota</taxon>
        <taxon>Fungi</taxon>
        <taxon>Dikarya</taxon>
        <taxon>Basidiomycota</taxon>
        <taxon>Agaricomycotina</taxon>
        <taxon>Agaricomycetes</taxon>
        <taxon>Cantharellales</taxon>
        <taxon>Ceratobasidiaceae</taxon>
        <taxon>Rhizoctonia</taxon>
    </lineage>
</organism>